<evidence type="ECO:0000256" key="3">
    <source>
        <dbReference type="SAM" id="SignalP"/>
    </source>
</evidence>
<gene>
    <name evidence="5" type="ORF">IAA53_08765</name>
</gene>
<dbReference type="InterPro" id="IPR051158">
    <property type="entry name" value="Metallophosphoesterase_sf"/>
</dbReference>
<dbReference type="PANTHER" id="PTHR31302">
    <property type="entry name" value="TRANSMEMBRANE PROTEIN WITH METALLOPHOSPHOESTERASE DOMAIN-RELATED"/>
    <property type="match status" value="1"/>
</dbReference>
<dbReference type="GO" id="GO:0009245">
    <property type="term" value="P:lipid A biosynthetic process"/>
    <property type="evidence" value="ECO:0007669"/>
    <property type="project" value="TreeGrafter"/>
</dbReference>
<dbReference type="GO" id="GO:0016020">
    <property type="term" value="C:membrane"/>
    <property type="evidence" value="ECO:0007669"/>
    <property type="project" value="GOC"/>
</dbReference>
<dbReference type="GO" id="GO:0008758">
    <property type="term" value="F:UDP-2,3-diacylglucosamine hydrolase activity"/>
    <property type="evidence" value="ECO:0007669"/>
    <property type="project" value="TreeGrafter"/>
</dbReference>
<evidence type="ECO:0000313" key="5">
    <source>
        <dbReference type="EMBL" id="HIR51352.1"/>
    </source>
</evidence>
<protein>
    <submittedName>
        <fullName evidence="5">Metallophosphoesterase family protein</fullName>
    </submittedName>
</protein>
<keyword evidence="2" id="KW-0378">Hydrolase</keyword>
<reference evidence="5" key="2">
    <citation type="journal article" date="2021" name="PeerJ">
        <title>Extensive microbial diversity within the chicken gut microbiome revealed by metagenomics and culture.</title>
        <authorList>
            <person name="Gilroy R."/>
            <person name="Ravi A."/>
            <person name="Getino M."/>
            <person name="Pursley I."/>
            <person name="Horton D.L."/>
            <person name="Alikhan N.F."/>
            <person name="Baker D."/>
            <person name="Gharbi K."/>
            <person name="Hall N."/>
            <person name="Watson M."/>
            <person name="Adriaenssens E.M."/>
            <person name="Foster-Nyarko E."/>
            <person name="Jarju S."/>
            <person name="Secka A."/>
            <person name="Antonio M."/>
            <person name="Oren A."/>
            <person name="Chaudhuri R.R."/>
            <person name="La Ragione R."/>
            <person name="Hildebrand F."/>
            <person name="Pallen M.J."/>
        </authorList>
    </citation>
    <scope>NUCLEOTIDE SEQUENCE</scope>
    <source>
        <strain evidence="5">ChiBcec15-4380</strain>
    </source>
</reference>
<sequence>MTKKKRRLWLLAALAAVVVSALYHGTLDPETWQVSSDRLPPAFEGLRVTLLTDLHGASFGPDHRLLLQAVTDQQPDLIAISGDLADERTAKETLPTLLTGLAEIAPTYYVTGNHEWVREDTEDLLQEIAGCGVTVLRNDYLLLERDGQTIVLAGTEDPNAYRDMETPEALVARIRAEVPGDPYILMLYHRNNSLALWSQLGVDLVLAGHGHGGVIRLPWVGGLLGVDRRFFPKDCEGLYHDGRTTLAVSRGLGGVRLFNRPHLPTLELHRSNP</sequence>
<dbReference type="SUPFAM" id="SSF56300">
    <property type="entry name" value="Metallo-dependent phosphatases"/>
    <property type="match status" value="1"/>
</dbReference>
<keyword evidence="3" id="KW-0732">Signal</keyword>
<dbReference type="InterPro" id="IPR029052">
    <property type="entry name" value="Metallo-depent_PP-like"/>
</dbReference>
<keyword evidence="1" id="KW-0479">Metal-binding</keyword>
<evidence type="ECO:0000256" key="2">
    <source>
        <dbReference type="ARBA" id="ARBA00022801"/>
    </source>
</evidence>
<dbReference type="PANTHER" id="PTHR31302:SF31">
    <property type="entry name" value="PHOSPHODIESTERASE YAEI"/>
    <property type="match status" value="1"/>
</dbReference>
<dbReference type="AlphaFoldDB" id="A0A9D1IXP8"/>
<feature type="chain" id="PRO_5039488931" evidence="3">
    <location>
        <begin position="24"/>
        <end position="273"/>
    </location>
</feature>
<dbReference type="Gene3D" id="3.60.21.10">
    <property type="match status" value="1"/>
</dbReference>
<proteinExistence type="predicted"/>
<feature type="signal peptide" evidence="3">
    <location>
        <begin position="1"/>
        <end position="23"/>
    </location>
</feature>
<comment type="caution">
    <text evidence="5">The sequence shown here is derived from an EMBL/GenBank/DDBJ whole genome shotgun (WGS) entry which is preliminary data.</text>
</comment>
<feature type="domain" description="Calcineurin-like phosphoesterase" evidence="4">
    <location>
        <begin position="46"/>
        <end position="211"/>
    </location>
</feature>
<dbReference type="Proteomes" id="UP000824239">
    <property type="component" value="Unassembled WGS sequence"/>
</dbReference>
<dbReference type="InterPro" id="IPR004843">
    <property type="entry name" value="Calcineurin-like_PHP"/>
</dbReference>
<evidence type="ECO:0000259" key="4">
    <source>
        <dbReference type="Pfam" id="PF00149"/>
    </source>
</evidence>
<evidence type="ECO:0000313" key="6">
    <source>
        <dbReference type="Proteomes" id="UP000824239"/>
    </source>
</evidence>
<accession>A0A9D1IXP8</accession>
<evidence type="ECO:0000256" key="1">
    <source>
        <dbReference type="ARBA" id="ARBA00022723"/>
    </source>
</evidence>
<organism evidence="5 6">
    <name type="scientific">Candidatus Avoscillospira avicola</name>
    <dbReference type="NCBI Taxonomy" id="2840706"/>
    <lineage>
        <taxon>Bacteria</taxon>
        <taxon>Bacillati</taxon>
        <taxon>Bacillota</taxon>
        <taxon>Clostridia</taxon>
        <taxon>Eubacteriales</taxon>
        <taxon>Oscillospiraceae</taxon>
        <taxon>Oscillospiraceae incertae sedis</taxon>
        <taxon>Candidatus Avoscillospira</taxon>
    </lineage>
</organism>
<reference evidence="5" key="1">
    <citation type="submission" date="2020-10" db="EMBL/GenBank/DDBJ databases">
        <authorList>
            <person name="Gilroy R."/>
        </authorList>
    </citation>
    <scope>NUCLEOTIDE SEQUENCE</scope>
    <source>
        <strain evidence="5">ChiBcec15-4380</strain>
    </source>
</reference>
<dbReference type="Pfam" id="PF00149">
    <property type="entry name" value="Metallophos"/>
    <property type="match status" value="1"/>
</dbReference>
<dbReference type="GO" id="GO:0046872">
    <property type="term" value="F:metal ion binding"/>
    <property type="evidence" value="ECO:0007669"/>
    <property type="project" value="UniProtKB-KW"/>
</dbReference>
<dbReference type="EMBL" id="DVHE01000068">
    <property type="protein sequence ID" value="HIR51352.1"/>
    <property type="molecule type" value="Genomic_DNA"/>
</dbReference>
<name>A0A9D1IXP8_9FIRM</name>